<keyword evidence="2" id="KW-1185">Reference proteome</keyword>
<accession>A0A1I0CFM6</accession>
<evidence type="ECO:0000313" key="1">
    <source>
        <dbReference type="EMBL" id="SET18202.1"/>
    </source>
</evidence>
<dbReference type="OrthoDB" id="1649057at2"/>
<sequence length="80" mass="9428">MKMRIQIVEPQNTIECGICKAQGDWIKKINIRGISALYCLKCDTLTMFDKMPSKYVYRAFKKETDNLKMEYSVKQNEKVK</sequence>
<dbReference type="EMBL" id="FOIN01000003">
    <property type="protein sequence ID" value="SET18202.1"/>
    <property type="molecule type" value="Genomic_DNA"/>
</dbReference>
<gene>
    <name evidence="1" type="ORF">SAMN04489758_10319</name>
</gene>
<proteinExistence type="predicted"/>
<reference evidence="2" key="1">
    <citation type="submission" date="2016-10" db="EMBL/GenBank/DDBJ databases">
        <authorList>
            <person name="Varghese N."/>
            <person name="Submissions S."/>
        </authorList>
    </citation>
    <scope>NUCLEOTIDE SEQUENCE [LARGE SCALE GENOMIC DNA]</scope>
    <source>
        <strain evidence="2">DSM 1551</strain>
    </source>
</reference>
<name>A0A1I0CFM6_9FIRM</name>
<dbReference type="Proteomes" id="UP000198558">
    <property type="component" value="Unassembled WGS sequence"/>
</dbReference>
<protein>
    <submittedName>
        <fullName evidence="1">Uncharacterized protein</fullName>
    </submittedName>
</protein>
<dbReference type="AlphaFoldDB" id="A0A1I0CFM6"/>
<evidence type="ECO:0000313" key="2">
    <source>
        <dbReference type="Proteomes" id="UP000198558"/>
    </source>
</evidence>
<organism evidence="1 2">
    <name type="scientific">Thomasclavelia cocleata</name>
    <dbReference type="NCBI Taxonomy" id="69824"/>
    <lineage>
        <taxon>Bacteria</taxon>
        <taxon>Bacillati</taxon>
        <taxon>Bacillota</taxon>
        <taxon>Erysipelotrichia</taxon>
        <taxon>Erysipelotrichales</taxon>
        <taxon>Coprobacillaceae</taxon>
        <taxon>Thomasclavelia</taxon>
    </lineage>
</organism>